<dbReference type="InterPro" id="IPR052954">
    <property type="entry name" value="GPCR-Ligand_Int"/>
</dbReference>
<evidence type="ECO:0008006" key="5">
    <source>
        <dbReference type="Google" id="ProtNLM"/>
    </source>
</evidence>
<evidence type="ECO:0000313" key="3">
    <source>
        <dbReference type="EMBL" id="GFO37418.1"/>
    </source>
</evidence>
<feature type="transmembrane region" description="Helical" evidence="2">
    <location>
        <begin position="98"/>
        <end position="118"/>
    </location>
</feature>
<feature type="transmembrane region" description="Helical" evidence="2">
    <location>
        <begin position="384"/>
        <end position="407"/>
    </location>
</feature>
<reference evidence="3 4" key="1">
    <citation type="journal article" date="2021" name="Elife">
        <title>Chloroplast acquisition without the gene transfer in kleptoplastic sea slugs, Plakobranchus ocellatus.</title>
        <authorList>
            <person name="Maeda T."/>
            <person name="Takahashi S."/>
            <person name="Yoshida T."/>
            <person name="Shimamura S."/>
            <person name="Takaki Y."/>
            <person name="Nagai Y."/>
            <person name="Toyoda A."/>
            <person name="Suzuki Y."/>
            <person name="Arimoto A."/>
            <person name="Ishii H."/>
            <person name="Satoh N."/>
            <person name="Nishiyama T."/>
            <person name="Hasebe M."/>
            <person name="Maruyama T."/>
            <person name="Minagawa J."/>
            <person name="Obokata J."/>
            <person name="Shigenobu S."/>
        </authorList>
    </citation>
    <scope>NUCLEOTIDE SEQUENCE [LARGE SCALE GENOMIC DNA]</scope>
</reference>
<proteinExistence type="predicted"/>
<name>A0AAV4D048_9GAST</name>
<dbReference type="AlphaFoldDB" id="A0AAV4D048"/>
<evidence type="ECO:0000313" key="4">
    <source>
        <dbReference type="Proteomes" id="UP000735302"/>
    </source>
</evidence>
<dbReference type="Gene3D" id="1.20.1070.10">
    <property type="entry name" value="Rhodopsin 7-helix transmembrane proteins"/>
    <property type="match status" value="2"/>
</dbReference>
<organism evidence="3 4">
    <name type="scientific">Plakobranchus ocellatus</name>
    <dbReference type="NCBI Taxonomy" id="259542"/>
    <lineage>
        <taxon>Eukaryota</taxon>
        <taxon>Metazoa</taxon>
        <taxon>Spiralia</taxon>
        <taxon>Lophotrochozoa</taxon>
        <taxon>Mollusca</taxon>
        <taxon>Gastropoda</taxon>
        <taxon>Heterobranchia</taxon>
        <taxon>Euthyneura</taxon>
        <taxon>Panpulmonata</taxon>
        <taxon>Sacoglossa</taxon>
        <taxon>Placobranchoidea</taxon>
        <taxon>Plakobranchidae</taxon>
        <taxon>Plakobranchus</taxon>
    </lineage>
</organism>
<feature type="transmembrane region" description="Helical" evidence="2">
    <location>
        <begin position="165"/>
        <end position="192"/>
    </location>
</feature>
<evidence type="ECO:0000256" key="2">
    <source>
        <dbReference type="SAM" id="Phobius"/>
    </source>
</evidence>
<keyword evidence="2" id="KW-1133">Transmembrane helix</keyword>
<protein>
    <recommendedName>
        <fullName evidence="5">G-protein coupled receptors family 1 profile domain-containing protein</fullName>
    </recommendedName>
</protein>
<dbReference type="PANTHER" id="PTHR46641:SF25">
    <property type="entry name" value="CNMAMIDE RECEPTOR-RELATED"/>
    <property type="match status" value="1"/>
</dbReference>
<dbReference type="Proteomes" id="UP000735302">
    <property type="component" value="Unassembled WGS sequence"/>
</dbReference>
<accession>A0AAV4D048</accession>
<feature type="transmembrane region" description="Helical" evidence="2">
    <location>
        <begin position="340"/>
        <end position="364"/>
    </location>
</feature>
<feature type="region of interest" description="Disordered" evidence="1">
    <location>
        <begin position="207"/>
        <end position="235"/>
    </location>
</feature>
<feature type="transmembrane region" description="Helical" evidence="2">
    <location>
        <begin position="26"/>
        <end position="49"/>
    </location>
</feature>
<dbReference type="EMBL" id="BLXT01007237">
    <property type="protein sequence ID" value="GFO37418.1"/>
    <property type="molecule type" value="Genomic_DNA"/>
</dbReference>
<dbReference type="PANTHER" id="PTHR46641">
    <property type="entry name" value="FMRFAMIDE RECEPTOR-RELATED"/>
    <property type="match status" value="1"/>
</dbReference>
<keyword evidence="4" id="KW-1185">Reference proteome</keyword>
<keyword evidence="2" id="KW-0472">Membrane</keyword>
<feature type="transmembrane region" description="Helical" evidence="2">
    <location>
        <begin position="139"/>
        <end position="159"/>
    </location>
</feature>
<evidence type="ECO:0000256" key="1">
    <source>
        <dbReference type="SAM" id="MobiDB-lite"/>
    </source>
</evidence>
<comment type="caution">
    <text evidence="3">The sequence shown here is derived from an EMBL/GenBank/DDBJ whole genome shotgun (WGS) entry which is preliminary data.</text>
</comment>
<gene>
    <name evidence="3" type="ORF">PoB_006392300</name>
</gene>
<feature type="transmembrane region" description="Helical" evidence="2">
    <location>
        <begin position="56"/>
        <end position="78"/>
    </location>
</feature>
<feature type="compositionally biased region" description="Basic residues" evidence="1">
    <location>
        <begin position="212"/>
        <end position="228"/>
    </location>
</feature>
<keyword evidence="2" id="KW-0812">Transmembrane</keyword>
<dbReference type="SUPFAM" id="SSF81321">
    <property type="entry name" value="Family A G protein-coupled receptor-like"/>
    <property type="match status" value="1"/>
</dbReference>
<sequence>MAVMNTTATPSEISHLWNVADSLDRISSLVSLAVGIPGNLLAVLTFLSFPRSVTTFHFLCLTLADLLSLCLQIMLRFLVWNDVVEIDSHKVNIGWKLLFNFTYYTGILANWILVWLAAERLLSVAWPDQVKIYLTEMRAKLYFVLEAMLCYSFALIVTIKMDYFGVAWLVVFSAFYTVTPQLLVLIECILLIKALLRVKRSQDLRSSLRRDEHHHHHHHHHHHKHGKHSDKDSMEDTKSVIEAAVTMSLMQRSQSDCGDFRKRPFDAPTKLLSVSNTKLSRSYGHIPTQPLSDKYTIGKSSSKSTMLSRSTLYDERRSSREEWKAEIMARIKDQVQLETAYTIIYLVCAFFFLALTIPHSVVNLKYVFSDIDRLQYDNDDHAEMHFLLILSLAFIYGNHSLKFYIYFGSSSLFRRQVFRAIVGGIGKIRSSCGGRHGRCRSKTPGTVRIMVDKVEAGSEEGPANGPRDDV</sequence>